<evidence type="ECO:0000256" key="2">
    <source>
        <dbReference type="SAM" id="Phobius"/>
    </source>
</evidence>
<feature type="transmembrane region" description="Helical" evidence="2">
    <location>
        <begin position="174"/>
        <end position="195"/>
    </location>
</feature>
<feature type="region of interest" description="Disordered" evidence="1">
    <location>
        <begin position="284"/>
        <end position="317"/>
    </location>
</feature>
<dbReference type="GO" id="GO:0016020">
    <property type="term" value="C:membrane"/>
    <property type="evidence" value="ECO:0007669"/>
    <property type="project" value="InterPro"/>
</dbReference>
<protein>
    <submittedName>
        <fullName evidence="4">Acetylcholine receptor subunit beta-like 2</fullName>
    </submittedName>
</protein>
<dbReference type="InterPro" id="IPR036719">
    <property type="entry name" value="Neuro-gated_channel_TM_sf"/>
</dbReference>
<dbReference type="EMBL" id="KQ763646">
    <property type="protein sequence ID" value="OAD54902.1"/>
    <property type="molecule type" value="Genomic_DNA"/>
</dbReference>
<keyword evidence="2" id="KW-1133">Transmembrane helix</keyword>
<evidence type="ECO:0000313" key="5">
    <source>
        <dbReference type="Proteomes" id="UP000250275"/>
    </source>
</evidence>
<gene>
    <name evidence="4" type="ORF">WN48_05902</name>
</gene>
<feature type="domain" description="Neurotransmitter-gated ion-channel transmembrane" evidence="3">
    <location>
        <begin position="172"/>
        <end position="218"/>
    </location>
</feature>
<reference evidence="4 5" key="1">
    <citation type="submission" date="2015-07" db="EMBL/GenBank/DDBJ databases">
        <title>The genome of Eufriesea mexicana.</title>
        <authorList>
            <person name="Pan H."/>
            <person name="Kapheim K."/>
        </authorList>
    </citation>
    <scope>NUCLEOTIDE SEQUENCE [LARGE SCALE GENOMIC DNA]</scope>
    <source>
        <strain evidence="4">0111107269</strain>
        <tissue evidence="4">Whole body</tissue>
    </source>
</reference>
<organism evidence="4 5">
    <name type="scientific">Eufriesea mexicana</name>
    <dbReference type="NCBI Taxonomy" id="516756"/>
    <lineage>
        <taxon>Eukaryota</taxon>
        <taxon>Metazoa</taxon>
        <taxon>Ecdysozoa</taxon>
        <taxon>Arthropoda</taxon>
        <taxon>Hexapoda</taxon>
        <taxon>Insecta</taxon>
        <taxon>Pterygota</taxon>
        <taxon>Neoptera</taxon>
        <taxon>Endopterygota</taxon>
        <taxon>Hymenoptera</taxon>
        <taxon>Apocrita</taxon>
        <taxon>Aculeata</taxon>
        <taxon>Apoidea</taxon>
        <taxon>Anthophila</taxon>
        <taxon>Apidae</taxon>
        <taxon>Eufriesea</taxon>
    </lineage>
</organism>
<keyword evidence="5" id="KW-1185">Reference proteome</keyword>
<dbReference type="SUPFAM" id="SSF90112">
    <property type="entry name" value="Neurotransmitter-gated ion-channel transmembrane pore"/>
    <property type="match status" value="1"/>
</dbReference>
<feature type="transmembrane region" description="Helical" evidence="2">
    <location>
        <begin position="201"/>
        <end position="218"/>
    </location>
</feature>
<dbReference type="Pfam" id="PF02932">
    <property type="entry name" value="Neur_chan_memb"/>
    <property type="match status" value="1"/>
</dbReference>
<dbReference type="Proteomes" id="UP000250275">
    <property type="component" value="Unassembled WGS sequence"/>
</dbReference>
<name>A0A310SHW0_9HYME</name>
<evidence type="ECO:0000313" key="4">
    <source>
        <dbReference type="EMBL" id="OAD54902.1"/>
    </source>
</evidence>
<keyword evidence="2" id="KW-0812">Transmembrane</keyword>
<dbReference type="GO" id="GO:0006811">
    <property type="term" value="P:monoatomic ion transport"/>
    <property type="evidence" value="ECO:0007669"/>
    <property type="project" value="InterPro"/>
</dbReference>
<proteinExistence type="predicted"/>
<dbReference type="InterPro" id="IPR006029">
    <property type="entry name" value="Neurotrans-gated_channel_TM"/>
</dbReference>
<dbReference type="AlphaFoldDB" id="A0A310SHW0"/>
<sequence>MDEKLGSNVVDVGVDLSEFYMSVEWDILEVPAVRLEGVSGVFELRTKVNARKRIEWMCMTELSAIDEWKLAYECGMCLKYLVRRGCGERGMIGKESLSVKKDRMNGLNKGARTQASQSIYCNISRWDEKCPTMHYGVSNSWDTFNPIVPQTVKMGLEDCAQIVQSCAIAGLKKVTLSISILISLHVFFLLVVEIIPPTSLVVPLLGKYLIFAMVLVSIRLKQVSGLVSCLFLLEAITDCNLECNLNMSHNCDTPRNRDRWVLQNVPLLRAIKYTSVAGDKETAIKGGIKSGGRRKERSGRNKGPNALKSPETLITNE</sequence>
<evidence type="ECO:0000259" key="3">
    <source>
        <dbReference type="Pfam" id="PF02932"/>
    </source>
</evidence>
<accession>A0A310SHW0</accession>
<evidence type="ECO:0000256" key="1">
    <source>
        <dbReference type="SAM" id="MobiDB-lite"/>
    </source>
</evidence>
<keyword evidence="2" id="KW-0472">Membrane</keyword>
<dbReference type="InterPro" id="IPR038050">
    <property type="entry name" value="Neuro_actylchol_rec"/>
</dbReference>
<dbReference type="Gene3D" id="1.20.58.390">
    <property type="entry name" value="Neurotransmitter-gated ion-channel transmembrane domain"/>
    <property type="match status" value="1"/>
</dbReference>
<keyword evidence="4" id="KW-0675">Receptor</keyword>